<evidence type="ECO:0000313" key="1">
    <source>
        <dbReference type="EMBL" id="SMC43519.1"/>
    </source>
</evidence>
<sequence>MKKLLILSVSLFSVLFFSCKDNEKSQTQTQMQQVMAVHDEVMPKMSSISKLISQLDAKIQAGDSTETYIKASQDLKDANKAMFDWMKGFSDRFDREEIMNGKALSAEKQKFLDEEEAKVKALRDQMNSSISNAEAILQ</sequence>
<keyword evidence="2" id="KW-1185">Reference proteome</keyword>
<evidence type="ECO:0000313" key="2">
    <source>
        <dbReference type="Proteomes" id="UP000192360"/>
    </source>
</evidence>
<dbReference type="EMBL" id="FWXO01000001">
    <property type="protein sequence ID" value="SMC43519.1"/>
    <property type="molecule type" value="Genomic_DNA"/>
</dbReference>
<dbReference type="PROSITE" id="PS51257">
    <property type="entry name" value="PROKAR_LIPOPROTEIN"/>
    <property type="match status" value="1"/>
</dbReference>
<dbReference type="Proteomes" id="UP000192360">
    <property type="component" value="Unassembled WGS sequence"/>
</dbReference>
<gene>
    <name evidence="1" type="ORF">SAMN05660703_1163</name>
</gene>
<evidence type="ECO:0008006" key="3">
    <source>
        <dbReference type="Google" id="ProtNLM"/>
    </source>
</evidence>
<dbReference type="AlphaFoldDB" id="A0A1W1Z514"/>
<name>A0A1W1Z514_9FLAO</name>
<organism evidence="1 2">
    <name type="scientific">Cellulophaga tyrosinoxydans</name>
    <dbReference type="NCBI Taxonomy" id="504486"/>
    <lineage>
        <taxon>Bacteria</taxon>
        <taxon>Pseudomonadati</taxon>
        <taxon>Bacteroidota</taxon>
        <taxon>Flavobacteriia</taxon>
        <taxon>Flavobacteriales</taxon>
        <taxon>Flavobacteriaceae</taxon>
        <taxon>Cellulophaga</taxon>
    </lineage>
</organism>
<reference evidence="1 2" key="1">
    <citation type="submission" date="2017-04" db="EMBL/GenBank/DDBJ databases">
        <authorList>
            <person name="Afonso C.L."/>
            <person name="Miller P.J."/>
            <person name="Scott M.A."/>
            <person name="Spackman E."/>
            <person name="Goraichik I."/>
            <person name="Dimitrov K.M."/>
            <person name="Suarez D.L."/>
            <person name="Swayne D.E."/>
        </authorList>
    </citation>
    <scope>NUCLEOTIDE SEQUENCE [LARGE SCALE GENOMIC DNA]</scope>
    <source>
        <strain evidence="1 2">DSM 21164</strain>
    </source>
</reference>
<protein>
    <recommendedName>
        <fullName evidence="3">Viral A-type inclusion protein</fullName>
    </recommendedName>
</protein>
<dbReference type="RefSeq" id="WP_084060431.1">
    <property type="nucleotide sequence ID" value="NZ_FWXO01000001.1"/>
</dbReference>
<accession>A0A1W1Z514</accession>
<dbReference type="STRING" id="504486.SAMN05660703_1163"/>
<proteinExistence type="predicted"/>
<dbReference type="OrthoDB" id="1436925at2"/>